<reference evidence="1" key="1">
    <citation type="submission" date="2014-11" db="EMBL/GenBank/DDBJ databases">
        <authorList>
            <person name="Amaro Gonzalez C."/>
        </authorList>
    </citation>
    <scope>NUCLEOTIDE SEQUENCE</scope>
</reference>
<accession>A0A0E9PE02</accession>
<sequence>MYSPVDSIADILSLEFIYLIKLNMNNSFICSGNQCIELH</sequence>
<organism evidence="1">
    <name type="scientific">Anguilla anguilla</name>
    <name type="common">European freshwater eel</name>
    <name type="synonym">Muraena anguilla</name>
    <dbReference type="NCBI Taxonomy" id="7936"/>
    <lineage>
        <taxon>Eukaryota</taxon>
        <taxon>Metazoa</taxon>
        <taxon>Chordata</taxon>
        <taxon>Craniata</taxon>
        <taxon>Vertebrata</taxon>
        <taxon>Euteleostomi</taxon>
        <taxon>Actinopterygii</taxon>
        <taxon>Neopterygii</taxon>
        <taxon>Teleostei</taxon>
        <taxon>Anguilliformes</taxon>
        <taxon>Anguillidae</taxon>
        <taxon>Anguilla</taxon>
    </lineage>
</organism>
<name>A0A0E9PE02_ANGAN</name>
<proteinExistence type="predicted"/>
<dbReference type="EMBL" id="GBXM01105838">
    <property type="protein sequence ID" value="JAH02739.1"/>
    <property type="molecule type" value="Transcribed_RNA"/>
</dbReference>
<protein>
    <submittedName>
        <fullName evidence="1">Uncharacterized protein</fullName>
    </submittedName>
</protein>
<dbReference type="AlphaFoldDB" id="A0A0E9PE02"/>
<reference evidence="1" key="2">
    <citation type="journal article" date="2015" name="Fish Shellfish Immunol.">
        <title>Early steps in the European eel (Anguilla anguilla)-Vibrio vulnificus interaction in the gills: Role of the RtxA13 toxin.</title>
        <authorList>
            <person name="Callol A."/>
            <person name="Pajuelo D."/>
            <person name="Ebbesson L."/>
            <person name="Teles M."/>
            <person name="MacKenzie S."/>
            <person name="Amaro C."/>
        </authorList>
    </citation>
    <scope>NUCLEOTIDE SEQUENCE</scope>
</reference>
<evidence type="ECO:0000313" key="1">
    <source>
        <dbReference type="EMBL" id="JAH02739.1"/>
    </source>
</evidence>